<comment type="caution">
    <text evidence="1">The sequence shown here is derived from an EMBL/GenBank/DDBJ whole genome shotgun (WGS) entry which is preliminary data.</text>
</comment>
<proteinExistence type="predicted"/>
<protein>
    <submittedName>
        <fullName evidence="1">Uncharacterized protein</fullName>
    </submittedName>
</protein>
<evidence type="ECO:0000313" key="2">
    <source>
        <dbReference type="Proteomes" id="UP001632037"/>
    </source>
</evidence>
<dbReference type="EMBL" id="JBIMZQ010000007">
    <property type="protein sequence ID" value="KAL3670069.1"/>
    <property type="molecule type" value="Genomic_DNA"/>
</dbReference>
<evidence type="ECO:0000313" key="1">
    <source>
        <dbReference type="EMBL" id="KAL3670069.1"/>
    </source>
</evidence>
<name>A0ABD3FYM3_9STRA</name>
<gene>
    <name evidence="1" type="ORF">V7S43_004385</name>
</gene>
<dbReference type="Proteomes" id="UP001632037">
    <property type="component" value="Unassembled WGS sequence"/>
</dbReference>
<organism evidence="1 2">
    <name type="scientific">Phytophthora oleae</name>
    <dbReference type="NCBI Taxonomy" id="2107226"/>
    <lineage>
        <taxon>Eukaryota</taxon>
        <taxon>Sar</taxon>
        <taxon>Stramenopiles</taxon>
        <taxon>Oomycota</taxon>
        <taxon>Peronosporomycetes</taxon>
        <taxon>Peronosporales</taxon>
        <taxon>Peronosporaceae</taxon>
        <taxon>Phytophthora</taxon>
    </lineage>
</organism>
<dbReference type="AlphaFoldDB" id="A0ABD3FYM3"/>
<sequence length="168" mass="19076">MIFLELVATTYRSWGVQLNRRLWKKALQVFAVEGVARSILFFLDLPSFDAILYAFQATPELHGYLQDASLWTELSTLHFKGPPSSAMATLFGSLPSAAMRNHGRSTALVSTAGSGSERLLQWVYDDETSNCMHCITPFTVITRKVQRKSSLSRKLREEENRYVLFHID</sequence>
<keyword evidence="2" id="KW-1185">Reference proteome</keyword>
<accession>A0ABD3FYM3</accession>
<reference evidence="1 2" key="1">
    <citation type="submission" date="2024-09" db="EMBL/GenBank/DDBJ databases">
        <title>Genome sequencing and assembly of Phytophthora oleae, isolate VK10A, causative agent of rot of olive drupes.</title>
        <authorList>
            <person name="Conti Taguali S."/>
            <person name="Riolo M."/>
            <person name="La Spada F."/>
            <person name="Cacciola S.O."/>
            <person name="Dionisio G."/>
        </authorList>
    </citation>
    <scope>NUCLEOTIDE SEQUENCE [LARGE SCALE GENOMIC DNA]</scope>
    <source>
        <strain evidence="1 2">VK10A</strain>
    </source>
</reference>